<gene>
    <name evidence="2" type="ORF">Pan161_01060</name>
</gene>
<dbReference type="Gene3D" id="3.40.50.12140">
    <property type="entry name" value="Domain of unknown function DUF4159"/>
    <property type="match status" value="2"/>
</dbReference>
<evidence type="ECO:0000259" key="1">
    <source>
        <dbReference type="Pfam" id="PF13709"/>
    </source>
</evidence>
<evidence type="ECO:0000313" key="3">
    <source>
        <dbReference type="Proteomes" id="UP000316855"/>
    </source>
</evidence>
<dbReference type="InterPro" id="IPR008930">
    <property type="entry name" value="Terpenoid_cyclase/PrenylTrfase"/>
</dbReference>
<reference evidence="2 3" key="1">
    <citation type="submission" date="2019-02" db="EMBL/GenBank/DDBJ databases">
        <title>Deep-cultivation of Planctomycetes and their phenomic and genomic characterization uncovers novel biology.</title>
        <authorList>
            <person name="Wiegand S."/>
            <person name="Jogler M."/>
            <person name="Boedeker C."/>
            <person name="Pinto D."/>
            <person name="Vollmers J."/>
            <person name="Rivas-Marin E."/>
            <person name="Kohn T."/>
            <person name="Peeters S.H."/>
            <person name="Heuer A."/>
            <person name="Rast P."/>
            <person name="Oberbeckmann S."/>
            <person name="Bunk B."/>
            <person name="Jeske O."/>
            <person name="Meyerdierks A."/>
            <person name="Storesund J.E."/>
            <person name="Kallscheuer N."/>
            <person name="Luecker S."/>
            <person name="Lage O.M."/>
            <person name="Pohl T."/>
            <person name="Merkel B.J."/>
            <person name="Hornburger P."/>
            <person name="Mueller R.-W."/>
            <person name="Bruemmer F."/>
            <person name="Labrenz M."/>
            <person name="Spormann A.M."/>
            <person name="Op den Camp H."/>
            <person name="Overmann J."/>
            <person name="Amann R."/>
            <person name="Jetten M.S.M."/>
            <person name="Mascher T."/>
            <person name="Medema M.H."/>
            <person name="Devos D.P."/>
            <person name="Kaster A.-K."/>
            <person name="Ovreas L."/>
            <person name="Rohde M."/>
            <person name="Galperin M.Y."/>
            <person name="Jogler C."/>
        </authorList>
    </citation>
    <scope>NUCLEOTIDE SEQUENCE [LARGE SCALE GENOMIC DNA]</scope>
    <source>
        <strain evidence="2 3">Pan161</strain>
    </source>
</reference>
<proteinExistence type="predicted"/>
<dbReference type="KEGG" id="gax:Pan161_01060"/>
<evidence type="ECO:0000313" key="2">
    <source>
        <dbReference type="EMBL" id="QDT88490.1"/>
    </source>
</evidence>
<dbReference type="RefSeq" id="WP_145223664.1">
    <property type="nucleotide sequence ID" value="NZ_CP036343.1"/>
</dbReference>
<dbReference type="Gene3D" id="1.50.10.20">
    <property type="match status" value="2"/>
</dbReference>
<feature type="domain" description="DUF4159" evidence="1">
    <location>
        <begin position="378"/>
        <end position="562"/>
    </location>
</feature>
<dbReference type="Pfam" id="PF13709">
    <property type="entry name" value="DUF4159"/>
    <property type="match status" value="2"/>
</dbReference>
<dbReference type="InterPro" id="IPR025297">
    <property type="entry name" value="DUF4159"/>
</dbReference>
<organism evidence="2 3">
    <name type="scientific">Gimesia algae</name>
    <dbReference type="NCBI Taxonomy" id="2527971"/>
    <lineage>
        <taxon>Bacteria</taxon>
        <taxon>Pseudomonadati</taxon>
        <taxon>Planctomycetota</taxon>
        <taxon>Planctomycetia</taxon>
        <taxon>Planctomycetales</taxon>
        <taxon>Planctomycetaceae</taxon>
        <taxon>Gimesia</taxon>
    </lineage>
</organism>
<name>A0A517V663_9PLAN</name>
<sequence length="799" mass="88911">MQNRSPTARFFRSVLFCWTVAAGIIVFSPTLQAEHITRADVLSSIEKAKHFLLKQQQPDGTWQLAGHPEQTVVLTSFTLHTLLHAGMTANDAEIQNGLLWLRKQDPDKTHEISLMLETLAAARDGERDIPLMKRLTQKLEAGKSSGTNDGAWSFGADDVPNYAHFAALGLYEVAQQGVPVQTETWQRARTHWLGRQNRDGGWGSQGTGFSRGGITAAGIAYLVTTENLLRSQRIDVNADGSPRCCGNAFEDEAVAAGCRWLGNHFTVTHNPSTDANSDGSIGYLYYLYCLERVGRLTGRRYFTSQSGKRFDWYREGAQYLIAHQNPITGAWVGAPALLEDCPVLATDYALHFLSRGLTPVLAGKLQWNGGPDAANHSVDYTPQDVWNLSRYTSRLKDWPRQLSWQAVDMNRADAADLNLCPVLILDVADVRRFTPDQTALLKTYLQDGGCLFALGGCQSASPDVAMQQLISKLYPAGEVKLRKLERTHPVYRSEFRLLDLKTGDPLVELWGAETGCRTSILFSPDDLSCLWDQWTTLTLPDRSSELDARITRALHVGVNVVALATGRVLIKELGPENSAETASTAEQVEHRLLNIAKIRASAEWDAAPHALRKLLRAMNKVSGGQFATNPSNVLLSDPRLFKHPLLYLHGRSGFVLSPEDQRVLKTHLLQGGVLFADACCGADDFDASFRRLTEQLFPTQKLERIPADHELFSTKTGYDLRQVHFRKPLDLQTRSTKERVQLTEPVVEGIKVDDRYVILYSPHDLSCVIEHGDKIACEGYTQADAIRLGLNIVWYSLLH</sequence>
<dbReference type="SUPFAM" id="SSF48239">
    <property type="entry name" value="Terpenoid cyclases/Protein prenyltransferases"/>
    <property type="match status" value="1"/>
</dbReference>
<dbReference type="OrthoDB" id="9773014at2"/>
<dbReference type="AlphaFoldDB" id="A0A517V663"/>
<protein>
    <recommendedName>
        <fullName evidence="1">DUF4159 domain-containing protein</fullName>
    </recommendedName>
</protein>
<keyword evidence="3" id="KW-1185">Reference proteome</keyword>
<feature type="domain" description="DUF4159" evidence="1">
    <location>
        <begin position="595"/>
        <end position="797"/>
    </location>
</feature>
<dbReference type="EMBL" id="CP036343">
    <property type="protein sequence ID" value="QDT88490.1"/>
    <property type="molecule type" value="Genomic_DNA"/>
</dbReference>
<accession>A0A517V663</accession>
<dbReference type="Proteomes" id="UP000316855">
    <property type="component" value="Chromosome"/>
</dbReference>